<keyword evidence="2" id="KW-1185">Reference proteome</keyword>
<evidence type="ECO:0000313" key="1">
    <source>
        <dbReference type="EMBL" id="DAZ99057.1"/>
    </source>
</evidence>
<comment type="caution">
    <text evidence="1">The sequence shown here is derived from an EMBL/GenBank/DDBJ whole genome shotgun (WGS) entry which is preliminary data.</text>
</comment>
<sequence>MMSSLHAAFVFHYRFFGDLYPSYQLQTSTSSGDRMWKKWALHWTRNGLQLCAC</sequence>
<dbReference type="EMBL" id="DAKRPA010000091">
    <property type="protein sequence ID" value="DAZ99057.1"/>
    <property type="molecule type" value="Genomic_DNA"/>
</dbReference>
<proteinExistence type="predicted"/>
<organism evidence="1 2">
    <name type="scientific">Lagenidium giganteum</name>
    <dbReference type="NCBI Taxonomy" id="4803"/>
    <lineage>
        <taxon>Eukaryota</taxon>
        <taxon>Sar</taxon>
        <taxon>Stramenopiles</taxon>
        <taxon>Oomycota</taxon>
        <taxon>Peronosporomycetes</taxon>
        <taxon>Pythiales</taxon>
        <taxon>Pythiaceae</taxon>
    </lineage>
</organism>
<reference evidence="1" key="1">
    <citation type="submission" date="2022-11" db="EMBL/GenBank/DDBJ databases">
        <authorList>
            <person name="Morgan W.R."/>
            <person name="Tartar A."/>
        </authorList>
    </citation>
    <scope>NUCLEOTIDE SEQUENCE</scope>
    <source>
        <strain evidence="1">ARSEF 373</strain>
    </source>
</reference>
<dbReference type="AlphaFoldDB" id="A0AAV2Z112"/>
<protein>
    <submittedName>
        <fullName evidence="1">Uncharacterized protein</fullName>
    </submittedName>
</protein>
<accession>A0AAV2Z112</accession>
<name>A0AAV2Z112_9STRA</name>
<evidence type="ECO:0000313" key="2">
    <source>
        <dbReference type="Proteomes" id="UP001146120"/>
    </source>
</evidence>
<reference evidence="1" key="2">
    <citation type="journal article" date="2023" name="Microbiol Resour">
        <title>Decontamination and Annotation of the Draft Genome Sequence of the Oomycete Lagenidium giganteum ARSEF 373.</title>
        <authorList>
            <person name="Morgan W.R."/>
            <person name="Tartar A."/>
        </authorList>
    </citation>
    <scope>NUCLEOTIDE SEQUENCE</scope>
    <source>
        <strain evidence="1">ARSEF 373</strain>
    </source>
</reference>
<gene>
    <name evidence="1" type="ORF">N0F65_010943</name>
</gene>
<dbReference type="Proteomes" id="UP001146120">
    <property type="component" value="Unassembled WGS sequence"/>
</dbReference>